<dbReference type="AlphaFoldDB" id="A0A3N4I234"/>
<dbReference type="NCBIfam" id="TIGR01241">
    <property type="entry name" value="FtsH_fam"/>
    <property type="match status" value="1"/>
</dbReference>
<keyword evidence="6" id="KW-0812">Transmembrane</keyword>
<dbReference type="InterPro" id="IPR003960">
    <property type="entry name" value="ATPase_AAA_CS"/>
</dbReference>
<keyword evidence="10" id="KW-0862">Zinc</keyword>
<dbReference type="FunFam" id="3.40.1690.20:FF:000003">
    <property type="entry name" value="Mitochondrial inner membrane AAA protease Yta12, putative"/>
    <property type="match status" value="1"/>
</dbReference>
<dbReference type="InterPro" id="IPR037219">
    <property type="entry name" value="Peptidase_M41-like"/>
</dbReference>
<proteinExistence type="inferred from homology"/>
<keyword evidence="8" id="KW-0547">Nucleotide-binding</keyword>
<dbReference type="OrthoDB" id="1413014at2759"/>
<dbReference type="InterPro" id="IPR027417">
    <property type="entry name" value="P-loop_NTPase"/>
</dbReference>
<dbReference type="CDD" id="cd19501">
    <property type="entry name" value="RecA-like_FtsH"/>
    <property type="match status" value="1"/>
</dbReference>
<dbReference type="HAMAP" id="MF_01458">
    <property type="entry name" value="FtsH"/>
    <property type="match status" value="1"/>
</dbReference>
<evidence type="ECO:0000256" key="7">
    <source>
        <dbReference type="ARBA" id="ARBA00022723"/>
    </source>
</evidence>
<reference evidence="19 20" key="1">
    <citation type="journal article" date="2018" name="Nat. Ecol. Evol.">
        <title>Pezizomycetes genomes reveal the molecular basis of ectomycorrhizal truffle lifestyle.</title>
        <authorList>
            <person name="Murat C."/>
            <person name="Payen T."/>
            <person name="Noel B."/>
            <person name="Kuo A."/>
            <person name="Morin E."/>
            <person name="Chen J."/>
            <person name="Kohler A."/>
            <person name="Krizsan K."/>
            <person name="Balestrini R."/>
            <person name="Da Silva C."/>
            <person name="Montanini B."/>
            <person name="Hainaut M."/>
            <person name="Levati E."/>
            <person name="Barry K.W."/>
            <person name="Belfiori B."/>
            <person name="Cichocki N."/>
            <person name="Clum A."/>
            <person name="Dockter R.B."/>
            <person name="Fauchery L."/>
            <person name="Guy J."/>
            <person name="Iotti M."/>
            <person name="Le Tacon F."/>
            <person name="Lindquist E.A."/>
            <person name="Lipzen A."/>
            <person name="Malagnac F."/>
            <person name="Mello A."/>
            <person name="Molinier V."/>
            <person name="Miyauchi S."/>
            <person name="Poulain J."/>
            <person name="Riccioni C."/>
            <person name="Rubini A."/>
            <person name="Sitrit Y."/>
            <person name="Splivallo R."/>
            <person name="Traeger S."/>
            <person name="Wang M."/>
            <person name="Zifcakova L."/>
            <person name="Wipf D."/>
            <person name="Zambonelli A."/>
            <person name="Paolocci F."/>
            <person name="Nowrousian M."/>
            <person name="Ottonello S."/>
            <person name="Baldrian P."/>
            <person name="Spatafora J.W."/>
            <person name="Henrissat B."/>
            <person name="Nagy L.G."/>
            <person name="Aury J.M."/>
            <person name="Wincker P."/>
            <person name="Grigoriev I.V."/>
            <person name="Bonfante P."/>
            <person name="Martin F.M."/>
        </authorList>
    </citation>
    <scope>NUCLEOTIDE SEQUENCE [LARGE SCALE GENOMIC DNA]</scope>
    <source>
        <strain evidence="19 20">RN42</strain>
    </source>
</reference>
<keyword evidence="5" id="KW-0645">Protease</keyword>
<dbReference type="Gene3D" id="1.20.58.760">
    <property type="entry name" value="Peptidase M41"/>
    <property type="match status" value="1"/>
</dbReference>
<dbReference type="Proteomes" id="UP000275078">
    <property type="component" value="Unassembled WGS sequence"/>
</dbReference>
<dbReference type="InterPro" id="IPR011546">
    <property type="entry name" value="Pept_M41_FtsH_extracell"/>
</dbReference>
<dbReference type="InterPro" id="IPR005936">
    <property type="entry name" value="FtsH"/>
</dbReference>
<dbReference type="Pfam" id="PF00004">
    <property type="entry name" value="AAA"/>
    <property type="match status" value="1"/>
</dbReference>
<evidence type="ECO:0000256" key="2">
    <source>
        <dbReference type="ARBA" id="ARBA00004225"/>
    </source>
</evidence>
<dbReference type="PANTHER" id="PTHR43655:SF2">
    <property type="entry name" value="AFG3 LIKE MATRIX AAA PEPTIDASE SUBUNIT 2, ISOFORM A"/>
    <property type="match status" value="1"/>
</dbReference>
<comment type="similarity">
    <text evidence="3">In the C-terminal section; belongs to the peptidase M41 family.</text>
</comment>
<evidence type="ECO:0000256" key="5">
    <source>
        <dbReference type="ARBA" id="ARBA00022670"/>
    </source>
</evidence>
<dbReference type="GO" id="GO:0030163">
    <property type="term" value="P:protein catabolic process"/>
    <property type="evidence" value="ECO:0007669"/>
    <property type="project" value="UniProtKB-ARBA"/>
</dbReference>
<sequence>MEELVLTLYNAVDGDFSEVATTTLAEATFKTFQTFRAQSNESLDQLIANNSRLEKVLKEIQDQATIPGFKFFNFGGGKGGSGIQFGFNTGSGKGGQKEIRFDAGTVFVSLFLTYILWKATMPGEPAQEITWQEFRSAFLDKGLVEKLTVINRDVVRVTLNRAATQQQYAGREGGGSVGYNYYFSIGSVDAFERKLEDAQDDLDIPPSERIPVSYTSEVSWLSTMASVLPTLLLIGSIFWLSRKAGTPGGGIGKSRAKLFNAETDIKTKFKDVAGMDEAKQEIMEFVSFLKTPGIYQKLGAKIPRGAILAGPPGTGKTLLAKATAGEAGVPFFSVSGSEFVEMFVGVGPSRVRDLFAKARKNTPCIIFIDEIDAIGRSRAKGNFGGGNDERESTLNQLLTEMDGFNTTDQIVVLAGTNRADVLDKALMRPGRFDRHIYVDRPTMSGRKQIFIVHLKNIVTHVDMDYLSGRLAALTPGFAGADIANCVNEAAVIAARNKAESVELTHFEQAIERVIAGLEKKSMVLAPEEKKIVAYHEAGHAICGWYLKYADPLLKVSIIPRGQGALGYAQYLPEGDRYLMSVNQFKDRMIMTLGGRVSEELHFETVTSGGSDDFNKVTQMANSMVTRYGMSKELGTITYVVEDNALNKPFSEETARKIDEEIKKIVDAAYEGCRKLLTEKKKEVGLVAEELLKKEVIGREDMIRLLGRRPWGDNKEFEKFFDARDGKTITPP</sequence>
<dbReference type="InterPro" id="IPR050928">
    <property type="entry name" value="ATP-dep_Zn_Metalloprotease"/>
</dbReference>
<dbReference type="InterPro" id="IPR041569">
    <property type="entry name" value="AAA_lid_3"/>
</dbReference>
<dbReference type="STRING" id="1160509.A0A3N4I234"/>
<gene>
    <name evidence="19" type="ORF">BJ508DRAFT_210503</name>
</gene>
<keyword evidence="7" id="KW-0479">Metal-binding</keyword>
<evidence type="ECO:0000256" key="14">
    <source>
        <dbReference type="ARBA" id="ARBA00023128"/>
    </source>
</evidence>
<evidence type="ECO:0000256" key="12">
    <source>
        <dbReference type="ARBA" id="ARBA00022989"/>
    </source>
</evidence>
<organism evidence="19 20">
    <name type="scientific">Ascobolus immersus RN42</name>
    <dbReference type="NCBI Taxonomy" id="1160509"/>
    <lineage>
        <taxon>Eukaryota</taxon>
        <taxon>Fungi</taxon>
        <taxon>Dikarya</taxon>
        <taxon>Ascomycota</taxon>
        <taxon>Pezizomycotina</taxon>
        <taxon>Pezizomycetes</taxon>
        <taxon>Pezizales</taxon>
        <taxon>Ascobolaceae</taxon>
        <taxon>Ascobolus</taxon>
    </lineage>
</organism>
<comment type="cofactor">
    <cofactor evidence="1">
        <name>Zn(2+)</name>
        <dbReference type="ChEBI" id="CHEBI:29105"/>
    </cofactor>
</comment>
<feature type="coiled-coil region" evidence="17">
    <location>
        <begin position="36"/>
        <end position="63"/>
    </location>
</feature>
<keyword evidence="13" id="KW-0482">Metalloprotease</keyword>
<comment type="catalytic activity">
    <reaction evidence="16">
        <text>ATP + H2O = ADP + phosphate + H(+)</text>
        <dbReference type="Rhea" id="RHEA:13065"/>
        <dbReference type="ChEBI" id="CHEBI:15377"/>
        <dbReference type="ChEBI" id="CHEBI:15378"/>
        <dbReference type="ChEBI" id="CHEBI:30616"/>
        <dbReference type="ChEBI" id="CHEBI:43474"/>
        <dbReference type="ChEBI" id="CHEBI:456216"/>
    </reaction>
    <physiologicalReaction direction="left-to-right" evidence="16">
        <dbReference type="Rhea" id="RHEA:13066"/>
    </physiologicalReaction>
</comment>
<dbReference type="Pfam" id="PF17862">
    <property type="entry name" value="AAA_lid_3"/>
    <property type="match status" value="1"/>
</dbReference>
<keyword evidence="17" id="KW-0175">Coiled coil</keyword>
<dbReference type="Gene3D" id="3.40.1690.20">
    <property type="match status" value="1"/>
</dbReference>
<dbReference type="FunFam" id="1.20.58.760:FF:000003">
    <property type="entry name" value="AFG3-like AAA ATPase 2"/>
    <property type="match status" value="1"/>
</dbReference>
<dbReference type="GO" id="GO:0005524">
    <property type="term" value="F:ATP binding"/>
    <property type="evidence" value="ECO:0007669"/>
    <property type="project" value="UniProtKB-KW"/>
</dbReference>
<comment type="similarity">
    <text evidence="4">In the N-terminal section; belongs to the AAA ATPase family.</text>
</comment>
<evidence type="ECO:0000313" key="19">
    <source>
        <dbReference type="EMBL" id="RPA80162.1"/>
    </source>
</evidence>
<evidence type="ECO:0000256" key="8">
    <source>
        <dbReference type="ARBA" id="ARBA00022741"/>
    </source>
</evidence>
<evidence type="ECO:0000313" key="20">
    <source>
        <dbReference type="Proteomes" id="UP000275078"/>
    </source>
</evidence>
<evidence type="ECO:0000256" key="3">
    <source>
        <dbReference type="ARBA" id="ARBA00010044"/>
    </source>
</evidence>
<keyword evidence="12" id="KW-1133">Transmembrane helix</keyword>
<dbReference type="GO" id="GO:0004222">
    <property type="term" value="F:metalloendopeptidase activity"/>
    <property type="evidence" value="ECO:0007669"/>
    <property type="project" value="InterPro"/>
</dbReference>
<dbReference type="Pfam" id="PF06480">
    <property type="entry name" value="FtsH_ext"/>
    <property type="match status" value="1"/>
</dbReference>
<keyword evidence="14" id="KW-0496">Mitochondrion</keyword>
<dbReference type="FunFam" id="1.10.8.60:FF:000019">
    <property type="entry name" value="AFG3-like AAA ATPase 2"/>
    <property type="match status" value="1"/>
</dbReference>
<dbReference type="InterPro" id="IPR000642">
    <property type="entry name" value="Peptidase_M41"/>
</dbReference>
<dbReference type="GO" id="GO:0034982">
    <property type="term" value="P:mitochondrial protein processing"/>
    <property type="evidence" value="ECO:0007669"/>
    <property type="project" value="TreeGrafter"/>
</dbReference>
<dbReference type="GO" id="GO:0004176">
    <property type="term" value="F:ATP-dependent peptidase activity"/>
    <property type="evidence" value="ECO:0007669"/>
    <property type="project" value="InterPro"/>
</dbReference>
<dbReference type="SUPFAM" id="SSF52540">
    <property type="entry name" value="P-loop containing nucleoside triphosphate hydrolases"/>
    <property type="match status" value="1"/>
</dbReference>
<dbReference type="InterPro" id="IPR003593">
    <property type="entry name" value="AAA+_ATPase"/>
</dbReference>
<dbReference type="Gene3D" id="3.40.50.300">
    <property type="entry name" value="P-loop containing nucleotide triphosphate hydrolases"/>
    <property type="match status" value="1"/>
</dbReference>
<evidence type="ECO:0000256" key="13">
    <source>
        <dbReference type="ARBA" id="ARBA00023049"/>
    </source>
</evidence>
<comment type="subcellular location">
    <subcellularLocation>
        <location evidence="2">Mitochondrion membrane</location>
        <topology evidence="2">Multi-pass membrane protein</topology>
    </subcellularLocation>
</comment>
<evidence type="ECO:0000259" key="18">
    <source>
        <dbReference type="SMART" id="SM00382"/>
    </source>
</evidence>
<dbReference type="SMART" id="SM00382">
    <property type="entry name" value="AAA"/>
    <property type="match status" value="1"/>
</dbReference>
<evidence type="ECO:0000256" key="4">
    <source>
        <dbReference type="ARBA" id="ARBA00010550"/>
    </source>
</evidence>
<dbReference type="EMBL" id="ML119691">
    <property type="protein sequence ID" value="RPA80162.1"/>
    <property type="molecule type" value="Genomic_DNA"/>
</dbReference>
<keyword evidence="15" id="KW-0472">Membrane</keyword>
<evidence type="ECO:0000256" key="9">
    <source>
        <dbReference type="ARBA" id="ARBA00022801"/>
    </source>
</evidence>
<keyword evidence="11" id="KW-0067">ATP-binding</keyword>
<accession>A0A3N4I234</accession>
<dbReference type="PROSITE" id="PS00674">
    <property type="entry name" value="AAA"/>
    <property type="match status" value="1"/>
</dbReference>
<dbReference type="GO" id="GO:0008270">
    <property type="term" value="F:zinc ion binding"/>
    <property type="evidence" value="ECO:0007669"/>
    <property type="project" value="InterPro"/>
</dbReference>
<feature type="domain" description="AAA+ ATPase" evidence="18">
    <location>
        <begin position="302"/>
        <end position="442"/>
    </location>
</feature>
<dbReference type="InterPro" id="IPR003959">
    <property type="entry name" value="ATPase_AAA_core"/>
</dbReference>
<protein>
    <submittedName>
        <fullName evidence="19">ATP-dependent metallopeptidase Hfl</fullName>
    </submittedName>
</protein>
<keyword evidence="9" id="KW-0378">Hydrolase</keyword>
<dbReference type="GO" id="GO:0016887">
    <property type="term" value="F:ATP hydrolysis activity"/>
    <property type="evidence" value="ECO:0007669"/>
    <property type="project" value="InterPro"/>
</dbReference>
<evidence type="ECO:0000256" key="6">
    <source>
        <dbReference type="ARBA" id="ARBA00022692"/>
    </source>
</evidence>
<dbReference type="FunFam" id="3.40.50.300:FF:000001">
    <property type="entry name" value="ATP-dependent zinc metalloprotease FtsH"/>
    <property type="match status" value="1"/>
</dbReference>
<evidence type="ECO:0000256" key="16">
    <source>
        <dbReference type="ARBA" id="ARBA00048778"/>
    </source>
</evidence>
<name>A0A3N4I234_ASCIM</name>
<dbReference type="SUPFAM" id="SSF140990">
    <property type="entry name" value="FtsH protease domain-like"/>
    <property type="match status" value="1"/>
</dbReference>
<dbReference type="Gene3D" id="1.10.8.60">
    <property type="match status" value="1"/>
</dbReference>
<dbReference type="GO" id="GO:0005745">
    <property type="term" value="C:m-AAA complex"/>
    <property type="evidence" value="ECO:0007669"/>
    <property type="project" value="TreeGrafter"/>
</dbReference>
<evidence type="ECO:0000256" key="10">
    <source>
        <dbReference type="ARBA" id="ARBA00022833"/>
    </source>
</evidence>
<evidence type="ECO:0000256" key="15">
    <source>
        <dbReference type="ARBA" id="ARBA00023136"/>
    </source>
</evidence>
<evidence type="ECO:0000256" key="17">
    <source>
        <dbReference type="SAM" id="Coils"/>
    </source>
</evidence>
<dbReference type="PANTHER" id="PTHR43655">
    <property type="entry name" value="ATP-DEPENDENT PROTEASE"/>
    <property type="match status" value="1"/>
</dbReference>
<dbReference type="Pfam" id="PF01434">
    <property type="entry name" value="Peptidase_M41"/>
    <property type="match status" value="1"/>
</dbReference>
<evidence type="ECO:0000256" key="1">
    <source>
        <dbReference type="ARBA" id="ARBA00001947"/>
    </source>
</evidence>
<keyword evidence="20" id="KW-1185">Reference proteome</keyword>
<evidence type="ECO:0000256" key="11">
    <source>
        <dbReference type="ARBA" id="ARBA00022840"/>
    </source>
</evidence>